<evidence type="ECO:0000313" key="3">
    <source>
        <dbReference type="Proteomes" id="UP001327560"/>
    </source>
</evidence>
<organism evidence="2 3">
    <name type="scientific">Canna indica</name>
    <name type="common">Indian-shot</name>
    <dbReference type="NCBI Taxonomy" id="4628"/>
    <lineage>
        <taxon>Eukaryota</taxon>
        <taxon>Viridiplantae</taxon>
        <taxon>Streptophyta</taxon>
        <taxon>Embryophyta</taxon>
        <taxon>Tracheophyta</taxon>
        <taxon>Spermatophyta</taxon>
        <taxon>Magnoliopsida</taxon>
        <taxon>Liliopsida</taxon>
        <taxon>Zingiberales</taxon>
        <taxon>Cannaceae</taxon>
        <taxon>Canna</taxon>
    </lineage>
</organism>
<evidence type="ECO:0000256" key="1">
    <source>
        <dbReference type="SAM" id="MobiDB-lite"/>
    </source>
</evidence>
<keyword evidence="3" id="KW-1185">Reference proteome</keyword>
<reference evidence="2 3" key="1">
    <citation type="submission" date="2023-10" db="EMBL/GenBank/DDBJ databases">
        <title>Chromosome-scale genome assembly provides insights into flower coloration mechanisms of Canna indica.</title>
        <authorList>
            <person name="Li C."/>
        </authorList>
    </citation>
    <scope>NUCLEOTIDE SEQUENCE [LARGE SCALE GENOMIC DNA]</scope>
    <source>
        <tissue evidence="2">Flower</tissue>
    </source>
</reference>
<accession>A0AAQ3JRK7</accession>
<proteinExistence type="predicted"/>
<evidence type="ECO:0008006" key="4">
    <source>
        <dbReference type="Google" id="ProtNLM"/>
    </source>
</evidence>
<dbReference type="Pfam" id="PF23733">
    <property type="entry name" value="GRXCR1-2_C"/>
    <property type="match status" value="1"/>
</dbReference>
<gene>
    <name evidence="2" type="ORF">Cni_G02900</name>
</gene>
<dbReference type="Proteomes" id="UP001327560">
    <property type="component" value="Chromosome 1"/>
</dbReference>
<dbReference type="AlphaFoldDB" id="A0AAQ3JRK7"/>
<dbReference type="PANTHER" id="PTHR45669">
    <property type="entry name" value="GLUTAREDOXIN DOMAIN-CONTAINING CYSTEINE-RICH PROTEIN CG12206-RELATED"/>
    <property type="match status" value="1"/>
</dbReference>
<dbReference type="SUPFAM" id="SSF52833">
    <property type="entry name" value="Thioredoxin-like"/>
    <property type="match status" value="1"/>
</dbReference>
<dbReference type="PROSITE" id="PS51354">
    <property type="entry name" value="GLUTAREDOXIN_2"/>
    <property type="match status" value="1"/>
</dbReference>
<dbReference type="Gene3D" id="3.40.30.10">
    <property type="entry name" value="Glutaredoxin"/>
    <property type="match status" value="1"/>
</dbReference>
<protein>
    <recommendedName>
        <fullName evidence="4">Glutaredoxin domain-containing protein</fullName>
    </recommendedName>
</protein>
<sequence length="219" mass="24486">MGCMGSKQDRRWDERTVDVNVIASSSDPEILSAFNEASPHHQSHSTLQPPAPKKEELRQSQFRKGVAFPKCHAQQRRVRWCSTSPASAAYAKLSRNAMRLILKGYGVRIDERDVSMDAGYKEELIRKLGPRHGSNVSLSRVFTDGEYLGRAEELRQMHDAGKLGELLECCEMASPQEGDDTGGSCEACSDVRFVPCRRCLGSCKVYREVEEEDKGVKGF</sequence>
<feature type="region of interest" description="Disordered" evidence="1">
    <location>
        <begin position="32"/>
        <end position="59"/>
    </location>
</feature>
<evidence type="ECO:0000313" key="2">
    <source>
        <dbReference type="EMBL" id="WOK94198.1"/>
    </source>
</evidence>
<dbReference type="EMBL" id="CP136890">
    <property type="protein sequence ID" value="WOK94198.1"/>
    <property type="molecule type" value="Genomic_DNA"/>
</dbReference>
<dbReference type="InterPro" id="IPR036249">
    <property type="entry name" value="Thioredoxin-like_sf"/>
</dbReference>
<dbReference type="PANTHER" id="PTHR45669:SF30">
    <property type="entry name" value="OS04G0641300 PROTEIN"/>
    <property type="match status" value="1"/>
</dbReference>
<name>A0AAQ3JRK7_9LILI</name>